<protein>
    <submittedName>
        <fullName evidence="1">Uncharacterized protein</fullName>
    </submittedName>
</protein>
<dbReference type="EMBL" id="CP041217">
    <property type="protein sequence ID" value="QDH23003.1"/>
    <property type="molecule type" value="Genomic_DNA"/>
</dbReference>
<evidence type="ECO:0000313" key="1">
    <source>
        <dbReference type="EMBL" id="QDH23003.1"/>
    </source>
</evidence>
<reference evidence="1 2" key="1">
    <citation type="submission" date="2019-06" db="EMBL/GenBank/DDBJ databases">
        <title>Saccharibacillus brassicae sp. nov., an endophytic bacterium isolated from Chinese cabbage seeds (Brassica pekinensis).</title>
        <authorList>
            <person name="Jiang L."/>
            <person name="Lee J."/>
            <person name="Kim S.W."/>
        </authorList>
    </citation>
    <scope>NUCLEOTIDE SEQUENCE [LARGE SCALE GENOMIC DNA]</scope>
    <source>
        <strain evidence="2">KCTC 43072 / ATSA2</strain>
    </source>
</reference>
<name>A0A4Y6UZ34_SACBS</name>
<evidence type="ECO:0000313" key="2">
    <source>
        <dbReference type="Proteomes" id="UP000316968"/>
    </source>
</evidence>
<keyword evidence="2" id="KW-1185">Reference proteome</keyword>
<proteinExistence type="predicted"/>
<accession>A0A4Y6UZ34</accession>
<dbReference type="InterPro" id="IPR038417">
    <property type="entry name" value="Alpga-gal_N_sf"/>
</dbReference>
<dbReference type="Gene3D" id="2.70.98.60">
    <property type="entry name" value="alpha-galactosidase from lactobacil brevis"/>
    <property type="match status" value="1"/>
</dbReference>
<dbReference type="KEGG" id="saca:FFV09_20390"/>
<organism evidence="1 2">
    <name type="scientific">Saccharibacillus brassicae</name>
    <dbReference type="NCBI Taxonomy" id="2583377"/>
    <lineage>
        <taxon>Bacteria</taxon>
        <taxon>Bacillati</taxon>
        <taxon>Bacillota</taxon>
        <taxon>Bacilli</taxon>
        <taxon>Bacillales</taxon>
        <taxon>Paenibacillaceae</taxon>
        <taxon>Saccharibacillus</taxon>
    </lineage>
</organism>
<sequence length="297" mass="33759">MTTQSSWIKIEENGLHVLLEVTESGDVRLLHMGPDRAEAAQSWPEKKRSKFRLTEIQASGENHDDHHGSKHTGTLPAKRLTFGRLADRRHAQGRQLTVELSDPLTRLEVRCHLQFFDGLPAVRCWTEIFNPSDAEIGLEYVSSFACTGLLDDDSGRREEVVMNMVNTLLLRIHQSGHLAEISDDRFELIREAIAYYKTIRQDLKRGRPFWPLGLPTFGDGWMAFGMQGAERTYLAVWRMGGAESIGIPLERFGDNEVKFRQAYPNEADSAVEWDAALRELRVSLTHPASARLYELDL</sequence>
<dbReference type="OrthoDB" id="9758822at2"/>
<gene>
    <name evidence="1" type="ORF">FFV09_20390</name>
</gene>
<dbReference type="AlphaFoldDB" id="A0A4Y6UZ34"/>
<dbReference type="RefSeq" id="WP_141449540.1">
    <property type="nucleotide sequence ID" value="NZ_CP041217.1"/>
</dbReference>
<dbReference type="Proteomes" id="UP000316968">
    <property type="component" value="Chromosome"/>
</dbReference>